<feature type="region of interest" description="Disordered" evidence="1">
    <location>
        <begin position="193"/>
        <end position="221"/>
    </location>
</feature>
<keyword evidence="3" id="KW-1185">Reference proteome</keyword>
<dbReference type="AlphaFoldDB" id="A0A4Z2EVQ2"/>
<proteinExistence type="predicted"/>
<dbReference type="EMBL" id="SRLO01002525">
    <property type="protein sequence ID" value="TNN32730.1"/>
    <property type="molecule type" value="Genomic_DNA"/>
</dbReference>
<evidence type="ECO:0000313" key="2">
    <source>
        <dbReference type="EMBL" id="TNN32730.1"/>
    </source>
</evidence>
<gene>
    <name evidence="2" type="ORF">EYF80_057110</name>
</gene>
<evidence type="ECO:0000313" key="3">
    <source>
        <dbReference type="Proteomes" id="UP000314294"/>
    </source>
</evidence>
<comment type="caution">
    <text evidence="2">The sequence shown here is derived from an EMBL/GenBank/DDBJ whole genome shotgun (WGS) entry which is preliminary data.</text>
</comment>
<protein>
    <submittedName>
        <fullName evidence="2">Uncharacterized protein</fullName>
    </submittedName>
</protein>
<name>A0A4Z2EVQ2_9TELE</name>
<evidence type="ECO:0000256" key="1">
    <source>
        <dbReference type="SAM" id="MobiDB-lite"/>
    </source>
</evidence>
<sequence length="221" mass="25145">MSDYQASFKETTRLLFRLLRTSNYLSQMEQAKKPGNTQGLIRLIRSHLVEAALPADPSATTKALSGDEALHWLQTNKQRLDKRYIEGMKGIGRDLSRSVNKNIRMEWKVATNWLGKKCKWEDPEVLIKAMEVLREFGLEIGSNAPERPLPLVTGTDRPLVRVGRGGRRVKVPQTPGKTQDQWGSAVREPQRVPLGSLKPEAKVSHFSQVRKDRGRRQVRQL</sequence>
<reference evidence="2 3" key="1">
    <citation type="submission" date="2019-03" db="EMBL/GenBank/DDBJ databases">
        <title>First draft genome of Liparis tanakae, snailfish: a comprehensive survey of snailfish specific genes.</title>
        <authorList>
            <person name="Kim W."/>
            <person name="Song I."/>
            <person name="Jeong J.-H."/>
            <person name="Kim D."/>
            <person name="Kim S."/>
            <person name="Ryu S."/>
            <person name="Song J.Y."/>
            <person name="Lee S.K."/>
        </authorList>
    </citation>
    <scope>NUCLEOTIDE SEQUENCE [LARGE SCALE GENOMIC DNA]</scope>
    <source>
        <tissue evidence="2">Muscle</tissue>
    </source>
</reference>
<feature type="compositionally biased region" description="Basic residues" evidence="1">
    <location>
        <begin position="212"/>
        <end position="221"/>
    </location>
</feature>
<dbReference type="Proteomes" id="UP000314294">
    <property type="component" value="Unassembled WGS sequence"/>
</dbReference>
<organism evidence="2 3">
    <name type="scientific">Liparis tanakae</name>
    <name type="common">Tanaka's snailfish</name>
    <dbReference type="NCBI Taxonomy" id="230148"/>
    <lineage>
        <taxon>Eukaryota</taxon>
        <taxon>Metazoa</taxon>
        <taxon>Chordata</taxon>
        <taxon>Craniata</taxon>
        <taxon>Vertebrata</taxon>
        <taxon>Euteleostomi</taxon>
        <taxon>Actinopterygii</taxon>
        <taxon>Neopterygii</taxon>
        <taxon>Teleostei</taxon>
        <taxon>Neoteleostei</taxon>
        <taxon>Acanthomorphata</taxon>
        <taxon>Eupercaria</taxon>
        <taxon>Perciformes</taxon>
        <taxon>Cottioidei</taxon>
        <taxon>Cottales</taxon>
        <taxon>Liparidae</taxon>
        <taxon>Liparis</taxon>
    </lineage>
</organism>
<accession>A0A4Z2EVQ2</accession>